<dbReference type="SMART" id="SM01234">
    <property type="entry name" value="Haemolytic"/>
    <property type="match status" value="1"/>
</dbReference>
<dbReference type="Proteomes" id="UP000287243">
    <property type="component" value="Chromosome"/>
</dbReference>
<comment type="subcellular location">
    <subcellularLocation>
        <location evidence="1">Cell membrane</location>
        <topology evidence="1">Peripheral membrane protein</topology>
        <orientation evidence="1">Cytoplasmic side</orientation>
    </subcellularLocation>
</comment>
<comment type="similarity">
    <text evidence="1">Belongs to the UPF0161 family.</text>
</comment>
<dbReference type="GO" id="GO:0005886">
    <property type="term" value="C:plasma membrane"/>
    <property type="evidence" value="ECO:0007669"/>
    <property type="project" value="UniProtKB-SubCell"/>
</dbReference>
<gene>
    <name evidence="2" type="ORF">BU251_09555</name>
</gene>
<dbReference type="HAMAP" id="MF_00386">
    <property type="entry name" value="UPF0161_YidD"/>
    <property type="match status" value="1"/>
</dbReference>
<dbReference type="NCBIfam" id="TIGR00278">
    <property type="entry name" value="membrane protein insertion efficiency factor YidD"/>
    <property type="match status" value="1"/>
</dbReference>
<accession>A0A410P6X1</accession>
<organism evidence="2 3">
    <name type="scientific">Velamenicoccus archaeovorus</name>
    <dbReference type="NCBI Taxonomy" id="1930593"/>
    <lineage>
        <taxon>Bacteria</taxon>
        <taxon>Pseudomonadati</taxon>
        <taxon>Candidatus Omnitrophota</taxon>
        <taxon>Candidatus Velamenicoccus</taxon>
    </lineage>
</organism>
<sequence length="69" mass="7773">MRNILAALIKGYQRVCSPLVPHCCRFVPSCSQYFLQAVEKYGCLRGSLLGIRRLLRCHPFSPGGHDPIE</sequence>
<dbReference type="EMBL" id="CP019384">
    <property type="protein sequence ID" value="QAT17949.1"/>
    <property type="molecule type" value="Genomic_DNA"/>
</dbReference>
<comment type="function">
    <text evidence="1">Could be involved in insertion of integral membrane proteins into the membrane.</text>
</comment>
<keyword evidence="1" id="KW-0472">Membrane</keyword>
<protein>
    <recommendedName>
        <fullName evidence="1">Putative membrane protein insertion efficiency factor</fullName>
    </recommendedName>
</protein>
<keyword evidence="3" id="KW-1185">Reference proteome</keyword>
<keyword evidence="1" id="KW-1003">Cell membrane</keyword>
<dbReference type="AlphaFoldDB" id="A0A410P6X1"/>
<dbReference type="OrthoDB" id="9801753at2"/>
<proteinExistence type="inferred from homology"/>
<dbReference type="PANTHER" id="PTHR33383">
    <property type="entry name" value="MEMBRANE PROTEIN INSERTION EFFICIENCY FACTOR-RELATED"/>
    <property type="match status" value="1"/>
</dbReference>
<evidence type="ECO:0000313" key="3">
    <source>
        <dbReference type="Proteomes" id="UP000287243"/>
    </source>
</evidence>
<evidence type="ECO:0000313" key="2">
    <source>
        <dbReference type="EMBL" id="QAT17949.1"/>
    </source>
</evidence>
<dbReference type="RefSeq" id="WP_128700914.1">
    <property type="nucleotide sequence ID" value="NZ_CP019384.1"/>
</dbReference>
<name>A0A410P6X1_VELA1</name>
<evidence type="ECO:0000256" key="1">
    <source>
        <dbReference type="HAMAP-Rule" id="MF_00386"/>
    </source>
</evidence>
<dbReference type="InterPro" id="IPR002696">
    <property type="entry name" value="Membr_insert_effic_factor_YidD"/>
</dbReference>
<reference evidence="2 3" key="1">
    <citation type="submission" date="2017-01" db="EMBL/GenBank/DDBJ databases">
        <title>First insights into the biology of 'candidatus Vampirococcus archaeovorus'.</title>
        <authorList>
            <person name="Kizina J."/>
            <person name="Jordan S."/>
            <person name="Stueber K."/>
            <person name="Reinhardt R."/>
            <person name="Harder J."/>
        </authorList>
    </citation>
    <scope>NUCLEOTIDE SEQUENCE [LARGE SCALE GENOMIC DNA]</scope>
    <source>
        <strain evidence="2 3">LiM</strain>
    </source>
</reference>
<dbReference type="KEGG" id="vai:BU251_09555"/>
<dbReference type="PANTHER" id="PTHR33383:SF1">
    <property type="entry name" value="MEMBRANE PROTEIN INSERTION EFFICIENCY FACTOR-RELATED"/>
    <property type="match status" value="1"/>
</dbReference>
<dbReference type="Pfam" id="PF01809">
    <property type="entry name" value="YidD"/>
    <property type="match status" value="1"/>
</dbReference>